<keyword evidence="3" id="KW-0808">Transferase</keyword>
<evidence type="ECO:0000256" key="3">
    <source>
        <dbReference type="ARBA" id="ARBA00022679"/>
    </source>
</evidence>
<dbReference type="SMART" id="SM00220">
    <property type="entry name" value="S_TKc"/>
    <property type="match status" value="1"/>
</dbReference>
<comment type="catalytic activity">
    <reaction evidence="11">
        <text>L-seryl-[protein] + ATP = O-phospho-L-seryl-[protein] + ADP + H(+)</text>
        <dbReference type="Rhea" id="RHEA:17989"/>
        <dbReference type="Rhea" id="RHEA-COMP:9863"/>
        <dbReference type="Rhea" id="RHEA-COMP:11604"/>
        <dbReference type="ChEBI" id="CHEBI:15378"/>
        <dbReference type="ChEBI" id="CHEBI:29999"/>
        <dbReference type="ChEBI" id="CHEBI:30616"/>
        <dbReference type="ChEBI" id="CHEBI:83421"/>
        <dbReference type="ChEBI" id="CHEBI:456216"/>
        <dbReference type="EC" id="2.7.11.1"/>
    </reaction>
</comment>
<keyword evidence="15" id="KW-1185">Reference proteome</keyword>
<evidence type="ECO:0000256" key="11">
    <source>
        <dbReference type="ARBA" id="ARBA00048679"/>
    </source>
</evidence>
<dbReference type="SUPFAM" id="SSF51445">
    <property type="entry name" value="(Trans)glycosidases"/>
    <property type="match status" value="1"/>
</dbReference>
<keyword evidence="9" id="KW-0325">Glycoprotein</keyword>
<evidence type="ECO:0000256" key="4">
    <source>
        <dbReference type="ARBA" id="ARBA00022729"/>
    </source>
</evidence>
<dbReference type="SMART" id="SM00636">
    <property type="entry name" value="Glyco_18"/>
    <property type="match status" value="1"/>
</dbReference>
<protein>
    <recommendedName>
        <fullName evidence="1">non-specific serine/threonine protein kinase</fullName>
        <ecNumber evidence="1">2.7.11.1</ecNumber>
    </recommendedName>
</protein>
<dbReference type="PROSITE" id="PS51910">
    <property type="entry name" value="GH18_2"/>
    <property type="match status" value="1"/>
</dbReference>
<dbReference type="InterPro" id="IPR008271">
    <property type="entry name" value="Ser/Thr_kinase_AS"/>
</dbReference>
<dbReference type="InterPro" id="IPR017853">
    <property type="entry name" value="GH"/>
</dbReference>
<evidence type="ECO:0000256" key="2">
    <source>
        <dbReference type="ARBA" id="ARBA00022527"/>
    </source>
</evidence>
<name>A0A6A1VG64_9ROSI</name>
<dbReference type="Pfam" id="PF00704">
    <property type="entry name" value="Glyco_hydro_18"/>
    <property type="match status" value="1"/>
</dbReference>
<evidence type="ECO:0000256" key="1">
    <source>
        <dbReference type="ARBA" id="ARBA00012513"/>
    </source>
</evidence>
<dbReference type="InterPro" id="IPR011009">
    <property type="entry name" value="Kinase-like_dom_sf"/>
</dbReference>
<evidence type="ECO:0000259" key="13">
    <source>
        <dbReference type="PROSITE" id="PS51910"/>
    </source>
</evidence>
<dbReference type="Gene3D" id="1.10.510.10">
    <property type="entry name" value="Transferase(Phosphotransferase) domain 1"/>
    <property type="match status" value="1"/>
</dbReference>
<dbReference type="FunFam" id="1.10.510.10:FF:000060">
    <property type="entry name" value="G-type lectin S-receptor-like serine/threonine-protein kinase"/>
    <property type="match status" value="1"/>
</dbReference>
<evidence type="ECO:0000313" key="14">
    <source>
        <dbReference type="EMBL" id="KAB1211859.1"/>
    </source>
</evidence>
<dbReference type="InterPro" id="IPR029070">
    <property type="entry name" value="Chitinase_insertion_sf"/>
</dbReference>
<dbReference type="InterPro" id="IPR001223">
    <property type="entry name" value="Glyco_hydro18_cat"/>
</dbReference>
<comment type="caution">
    <text evidence="14">The sequence shown here is derived from an EMBL/GenBank/DDBJ whole genome shotgun (WGS) entry which is preliminary data.</text>
</comment>
<reference evidence="14 15" key="1">
    <citation type="journal article" date="2019" name="Plant Biotechnol. J.">
        <title>The red bayberry genome and genetic basis of sex determination.</title>
        <authorList>
            <person name="Jia H.M."/>
            <person name="Jia H.J."/>
            <person name="Cai Q.L."/>
            <person name="Wang Y."/>
            <person name="Zhao H.B."/>
            <person name="Yang W.F."/>
            <person name="Wang G.Y."/>
            <person name="Li Y.H."/>
            <person name="Zhan D.L."/>
            <person name="Shen Y.T."/>
            <person name="Niu Q.F."/>
            <person name="Chang L."/>
            <person name="Qiu J."/>
            <person name="Zhao L."/>
            <person name="Xie H.B."/>
            <person name="Fu W.Y."/>
            <person name="Jin J."/>
            <person name="Li X.W."/>
            <person name="Jiao Y."/>
            <person name="Zhou C.C."/>
            <person name="Tu T."/>
            <person name="Chai C.Y."/>
            <person name="Gao J.L."/>
            <person name="Fan L.J."/>
            <person name="van de Weg E."/>
            <person name="Wang J.Y."/>
            <person name="Gao Z.S."/>
        </authorList>
    </citation>
    <scope>NUCLEOTIDE SEQUENCE [LARGE SCALE GENOMIC DNA]</scope>
    <source>
        <tissue evidence="14">Leaves</tissue>
    </source>
</reference>
<evidence type="ECO:0000256" key="8">
    <source>
        <dbReference type="ARBA" id="ARBA00023157"/>
    </source>
</evidence>
<dbReference type="PROSITE" id="PS00108">
    <property type="entry name" value="PROTEIN_KINASE_ST"/>
    <property type="match status" value="1"/>
</dbReference>
<gene>
    <name evidence="14" type="ORF">CJ030_MR5G004826</name>
</gene>
<dbReference type="InterPro" id="IPR011583">
    <property type="entry name" value="Chitinase_II/V-like_cat"/>
</dbReference>
<dbReference type="Gene3D" id="3.10.50.10">
    <property type="match status" value="1"/>
</dbReference>
<dbReference type="Gene3D" id="3.20.20.80">
    <property type="entry name" value="Glycosidases"/>
    <property type="match status" value="1"/>
</dbReference>
<evidence type="ECO:0000256" key="10">
    <source>
        <dbReference type="ARBA" id="ARBA00047899"/>
    </source>
</evidence>
<dbReference type="GO" id="GO:0005975">
    <property type="term" value="P:carbohydrate metabolic process"/>
    <property type="evidence" value="ECO:0007669"/>
    <property type="project" value="InterPro"/>
</dbReference>
<evidence type="ECO:0000313" key="15">
    <source>
        <dbReference type="Proteomes" id="UP000516437"/>
    </source>
</evidence>
<dbReference type="GO" id="GO:0005524">
    <property type="term" value="F:ATP binding"/>
    <property type="evidence" value="ECO:0007669"/>
    <property type="project" value="UniProtKB-KW"/>
</dbReference>
<keyword evidence="7" id="KW-0067">ATP-binding</keyword>
<keyword evidence="4" id="KW-0732">Signal</keyword>
<dbReference type="Pfam" id="PF00069">
    <property type="entry name" value="Pkinase"/>
    <property type="match status" value="1"/>
</dbReference>
<organism evidence="14 15">
    <name type="scientific">Morella rubra</name>
    <name type="common">Chinese bayberry</name>
    <dbReference type="NCBI Taxonomy" id="262757"/>
    <lineage>
        <taxon>Eukaryota</taxon>
        <taxon>Viridiplantae</taxon>
        <taxon>Streptophyta</taxon>
        <taxon>Embryophyta</taxon>
        <taxon>Tracheophyta</taxon>
        <taxon>Spermatophyta</taxon>
        <taxon>Magnoliopsida</taxon>
        <taxon>eudicotyledons</taxon>
        <taxon>Gunneridae</taxon>
        <taxon>Pentapetalae</taxon>
        <taxon>rosids</taxon>
        <taxon>fabids</taxon>
        <taxon>Fagales</taxon>
        <taxon>Myricaceae</taxon>
        <taxon>Morella</taxon>
    </lineage>
</organism>
<accession>A0A6A1VG64</accession>
<dbReference type="EC" id="2.7.11.1" evidence="1"/>
<feature type="domain" description="GH18" evidence="13">
    <location>
        <begin position="74"/>
        <end position="401"/>
    </location>
</feature>
<dbReference type="OrthoDB" id="73875at2759"/>
<dbReference type="Proteomes" id="UP000516437">
    <property type="component" value="Chromosome 5"/>
</dbReference>
<feature type="domain" description="Protein kinase" evidence="12">
    <location>
        <begin position="462"/>
        <end position="756"/>
    </location>
</feature>
<dbReference type="PROSITE" id="PS50011">
    <property type="entry name" value="PROTEIN_KINASE_DOM"/>
    <property type="match status" value="1"/>
</dbReference>
<dbReference type="FunFam" id="3.30.200.20:FF:000951">
    <property type="entry name" value="Uncharacterized protein"/>
    <property type="match status" value="1"/>
</dbReference>
<dbReference type="PANTHER" id="PTHR27002:SF559">
    <property type="entry name" value="CYSTEINE-RICH RLK (RECEPTOR-LIKE KINASE) PROTEIN"/>
    <property type="match status" value="1"/>
</dbReference>
<evidence type="ECO:0000256" key="6">
    <source>
        <dbReference type="ARBA" id="ARBA00022777"/>
    </source>
</evidence>
<dbReference type="PANTHER" id="PTHR27002">
    <property type="entry name" value="RECEPTOR-LIKE SERINE/THREONINE-PROTEIN KINASE SD1-8"/>
    <property type="match status" value="1"/>
</dbReference>
<evidence type="ECO:0000256" key="5">
    <source>
        <dbReference type="ARBA" id="ARBA00022741"/>
    </source>
</evidence>
<dbReference type="GO" id="GO:0005886">
    <property type="term" value="C:plasma membrane"/>
    <property type="evidence" value="ECO:0007669"/>
    <property type="project" value="TreeGrafter"/>
</dbReference>
<dbReference type="SUPFAM" id="SSF56112">
    <property type="entry name" value="Protein kinase-like (PK-like)"/>
    <property type="match status" value="1"/>
</dbReference>
<evidence type="ECO:0000256" key="9">
    <source>
        <dbReference type="ARBA" id="ARBA00023180"/>
    </source>
</evidence>
<keyword evidence="2" id="KW-0723">Serine/threonine-protein kinase</keyword>
<dbReference type="GO" id="GO:0008061">
    <property type="term" value="F:chitin binding"/>
    <property type="evidence" value="ECO:0007669"/>
    <property type="project" value="InterPro"/>
</dbReference>
<dbReference type="GO" id="GO:0004674">
    <property type="term" value="F:protein serine/threonine kinase activity"/>
    <property type="evidence" value="ECO:0007669"/>
    <property type="project" value="UniProtKB-KW"/>
</dbReference>
<dbReference type="CDD" id="cd14066">
    <property type="entry name" value="STKc_IRAK"/>
    <property type="match status" value="1"/>
</dbReference>
<dbReference type="EMBL" id="RXIC02000023">
    <property type="protein sequence ID" value="KAB1211859.1"/>
    <property type="molecule type" value="Genomic_DNA"/>
</dbReference>
<keyword evidence="6" id="KW-0418">Kinase</keyword>
<proteinExistence type="predicted"/>
<comment type="catalytic activity">
    <reaction evidence="10">
        <text>L-threonyl-[protein] + ATP = O-phospho-L-threonyl-[protein] + ADP + H(+)</text>
        <dbReference type="Rhea" id="RHEA:46608"/>
        <dbReference type="Rhea" id="RHEA-COMP:11060"/>
        <dbReference type="Rhea" id="RHEA-COMP:11605"/>
        <dbReference type="ChEBI" id="CHEBI:15378"/>
        <dbReference type="ChEBI" id="CHEBI:30013"/>
        <dbReference type="ChEBI" id="CHEBI:30616"/>
        <dbReference type="ChEBI" id="CHEBI:61977"/>
        <dbReference type="ChEBI" id="CHEBI:456216"/>
        <dbReference type="EC" id="2.7.11.1"/>
    </reaction>
</comment>
<keyword evidence="8" id="KW-1015">Disulfide bond</keyword>
<evidence type="ECO:0000259" key="12">
    <source>
        <dbReference type="PROSITE" id="PS50011"/>
    </source>
</evidence>
<sequence>MSDRAKNISGGHWPPLQIVRGKKNDVELKEMWLEGAGGFWNNWKWTLSCKAVFRLSRLALGQPGEFLQPSAQTWIKVGAVDVSASTPDIDSTLFTHLLPDFPHLNRRTILLSFINTVKRKNPSVVTLLSFCNEPANASALSSMLNQSSYRKSFMKSSIKIAIKYGFQGIDLCWLRYINTATDMTNAGVVLDEWRAEVDSESRNSSGPAQLILSMPLHYSPTSELGSVLPVESIRRNVDWGLLLPYNYHVITKENITLANAPLYDPASDVNTDYGVREWLAKGFPANKLIFGITYYAFVWKLVNPADNYIGAPSLGIIDAVGYNELKLINQTYGVKTIFNATYVVNQCVIQSNWICFDDVDAVRIKIAYAKEKKLLGYFVHPINYDENWVLSRAAVALVIILLAITICYKYRRVLKLKGMIRFRKGGLSGPVANPSAAEHLGSNVPHLRVFSFSSIKAATNDFSSENELGKGGFGPVYEGKLPRGQHIAVKRLSKTSTQGHTEFTNEVTLTARLQHRNLVRVLGYCIEREEKMLIYEYMPNRSLDFHLYDPNKRNILDWGKLVHIIEGVIQGLLYLQEYSNFTIIHRDLKASNILLDKDMNPKISDFGMAKLFGKDEHEANTDRIVGTYGYVPPEYVRKGIYSMKYDVYSFGVLLLQIISGKRNGFHYGANENLSLLEYKGNIELLQAYELWKEGGGNQFIDPSLNDSSSPCKLLRCLQVALLCIQEYPVDRPTMLGIYSMLRNDSEPIATPKRPLFQQEVMKMWGVNKEVLQSAVH</sequence>
<dbReference type="Gene3D" id="3.30.200.20">
    <property type="entry name" value="Phosphorylase Kinase, domain 1"/>
    <property type="match status" value="1"/>
</dbReference>
<keyword evidence="5" id="KW-0547">Nucleotide-binding</keyword>
<evidence type="ECO:0000256" key="7">
    <source>
        <dbReference type="ARBA" id="ARBA00022840"/>
    </source>
</evidence>
<dbReference type="AlphaFoldDB" id="A0A6A1VG64"/>
<dbReference type="InterPro" id="IPR000719">
    <property type="entry name" value="Prot_kinase_dom"/>
</dbReference>